<dbReference type="EMBL" id="CP060010">
    <property type="protein sequence ID" value="QTN36486.1"/>
    <property type="molecule type" value="Genomic_DNA"/>
</dbReference>
<comment type="catalytic activity">
    <reaction evidence="9">
        <text>S-methyl-5'-thioadenosine + phosphate = 5-(methylsulfanyl)-alpha-D-ribose 1-phosphate + adenine</text>
        <dbReference type="Rhea" id="RHEA:11852"/>
        <dbReference type="ChEBI" id="CHEBI:16708"/>
        <dbReference type="ChEBI" id="CHEBI:17509"/>
        <dbReference type="ChEBI" id="CHEBI:43474"/>
        <dbReference type="ChEBI" id="CHEBI:58533"/>
        <dbReference type="EC" id="2.4.2.28"/>
    </reaction>
    <physiologicalReaction direction="left-to-right" evidence="9">
        <dbReference type="Rhea" id="RHEA:11853"/>
    </physiologicalReaction>
</comment>
<keyword evidence="6" id="KW-0862">Zinc</keyword>
<dbReference type="CDD" id="cd16833">
    <property type="entry name" value="YfiH"/>
    <property type="match status" value="1"/>
</dbReference>
<name>A0A975ESV5_9RHOB</name>
<comment type="catalytic activity">
    <reaction evidence="7">
        <text>adenosine + H2O + H(+) = inosine + NH4(+)</text>
        <dbReference type="Rhea" id="RHEA:24408"/>
        <dbReference type="ChEBI" id="CHEBI:15377"/>
        <dbReference type="ChEBI" id="CHEBI:15378"/>
        <dbReference type="ChEBI" id="CHEBI:16335"/>
        <dbReference type="ChEBI" id="CHEBI:17596"/>
        <dbReference type="ChEBI" id="CHEBI:28938"/>
        <dbReference type="EC" id="3.5.4.4"/>
    </reaction>
    <physiologicalReaction direction="left-to-right" evidence="7">
        <dbReference type="Rhea" id="RHEA:24409"/>
    </physiologicalReaction>
</comment>
<sequence length="250" mass="26596">MSLEILRSESLAPIEHGFFTRKGGASSGIFHGLNCGTGSSDLADIVRINRDRVAQAMGVEALNGVHQIHSADVVTVREPITGEKPKADALVTNIPGQALSILTADCQPVLFADPDAGVIGAAHAGWKGAVSGVLEATVDAMEALGAKRDAIRAVVGPSISQAAYEVGPELRDQFIAGDPDNSRFFAKGDGDRFMFDLPGYGVHRLYAAGVGLAEWNGHCTYSDPDRFYSYRRTTHAKEADYGRLIAVIKL</sequence>
<reference evidence="11" key="1">
    <citation type="submission" date="2020-07" db="EMBL/GenBank/DDBJ databases">
        <title>Genome sequences of bacteria associated with the marine, planktonic diatom Thalassiosira profunda strain ECT2AJA-044.</title>
        <authorList>
            <person name="Gargas C.B."/>
            <person name="Roberts W.R."/>
            <person name="Alverson A.J."/>
        </authorList>
    </citation>
    <scope>NUCLEOTIDE SEQUENCE</scope>
    <source>
        <strain evidence="11">ECT2AJA-044</strain>
    </source>
</reference>
<evidence type="ECO:0000256" key="5">
    <source>
        <dbReference type="ARBA" id="ARBA00022801"/>
    </source>
</evidence>
<dbReference type="NCBIfam" id="TIGR00726">
    <property type="entry name" value="peptidoglycan editing factor PgeF"/>
    <property type="match status" value="1"/>
</dbReference>
<dbReference type="RefSeq" id="WP_209357185.1">
    <property type="nucleotide sequence ID" value="NZ_CP060010.1"/>
</dbReference>
<evidence type="ECO:0000313" key="12">
    <source>
        <dbReference type="Proteomes" id="UP000665026"/>
    </source>
</evidence>
<keyword evidence="4" id="KW-0479">Metal-binding</keyword>
<dbReference type="SUPFAM" id="SSF64438">
    <property type="entry name" value="CNF1/YfiH-like putative cysteine hydrolases"/>
    <property type="match status" value="1"/>
</dbReference>
<dbReference type="GO" id="GO:0005507">
    <property type="term" value="F:copper ion binding"/>
    <property type="evidence" value="ECO:0007669"/>
    <property type="project" value="TreeGrafter"/>
</dbReference>
<evidence type="ECO:0000256" key="4">
    <source>
        <dbReference type="ARBA" id="ARBA00022723"/>
    </source>
</evidence>
<proteinExistence type="inferred from homology"/>
<evidence type="ECO:0000256" key="10">
    <source>
        <dbReference type="RuleBase" id="RU361274"/>
    </source>
</evidence>
<accession>A0A975ESV5</accession>
<comment type="catalytic activity">
    <reaction evidence="1">
        <text>inosine + phosphate = alpha-D-ribose 1-phosphate + hypoxanthine</text>
        <dbReference type="Rhea" id="RHEA:27646"/>
        <dbReference type="ChEBI" id="CHEBI:17368"/>
        <dbReference type="ChEBI" id="CHEBI:17596"/>
        <dbReference type="ChEBI" id="CHEBI:43474"/>
        <dbReference type="ChEBI" id="CHEBI:57720"/>
        <dbReference type="EC" id="2.4.2.1"/>
    </reaction>
    <physiologicalReaction direction="left-to-right" evidence="1">
        <dbReference type="Rhea" id="RHEA:27647"/>
    </physiologicalReaction>
</comment>
<comment type="catalytic activity">
    <reaction evidence="8">
        <text>adenosine + phosphate = alpha-D-ribose 1-phosphate + adenine</text>
        <dbReference type="Rhea" id="RHEA:27642"/>
        <dbReference type="ChEBI" id="CHEBI:16335"/>
        <dbReference type="ChEBI" id="CHEBI:16708"/>
        <dbReference type="ChEBI" id="CHEBI:43474"/>
        <dbReference type="ChEBI" id="CHEBI:57720"/>
        <dbReference type="EC" id="2.4.2.1"/>
    </reaction>
    <physiologicalReaction direction="left-to-right" evidence="8">
        <dbReference type="Rhea" id="RHEA:27643"/>
    </physiologicalReaction>
</comment>
<evidence type="ECO:0000313" key="11">
    <source>
        <dbReference type="EMBL" id="QTN36486.1"/>
    </source>
</evidence>
<dbReference type="Proteomes" id="UP000665026">
    <property type="component" value="Chromosome"/>
</dbReference>
<protein>
    <recommendedName>
        <fullName evidence="10">Purine nucleoside phosphorylase</fullName>
    </recommendedName>
</protein>
<dbReference type="Gene3D" id="3.60.140.10">
    <property type="entry name" value="CNF1/YfiH-like putative cysteine hydrolases"/>
    <property type="match status" value="1"/>
</dbReference>
<dbReference type="Pfam" id="PF02578">
    <property type="entry name" value="Cu-oxidase_4"/>
    <property type="match status" value="1"/>
</dbReference>
<dbReference type="PANTHER" id="PTHR30616:SF2">
    <property type="entry name" value="PURINE NUCLEOSIDE PHOSPHORYLASE LACC1"/>
    <property type="match status" value="1"/>
</dbReference>
<keyword evidence="5" id="KW-0378">Hydrolase</keyword>
<dbReference type="InterPro" id="IPR003730">
    <property type="entry name" value="Cu_polyphenol_OxRdtase"/>
</dbReference>
<gene>
    <name evidence="11" type="primary">pgeF</name>
    <name evidence="11" type="ORF">HZ995_02915</name>
</gene>
<dbReference type="GO" id="GO:0016787">
    <property type="term" value="F:hydrolase activity"/>
    <property type="evidence" value="ECO:0007669"/>
    <property type="project" value="UniProtKB-KW"/>
</dbReference>
<dbReference type="AlphaFoldDB" id="A0A975ESV5"/>
<evidence type="ECO:0000256" key="3">
    <source>
        <dbReference type="ARBA" id="ARBA00022679"/>
    </source>
</evidence>
<evidence type="ECO:0000256" key="2">
    <source>
        <dbReference type="ARBA" id="ARBA00007353"/>
    </source>
</evidence>
<keyword evidence="3" id="KW-0808">Transferase</keyword>
<dbReference type="InterPro" id="IPR038371">
    <property type="entry name" value="Cu_polyphenol_OxRdtase_sf"/>
</dbReference>
<dbReference type="GO" id="GO:0017061">
    <property type="term" value="F:S-methyl-5-thioadenosine phosphorylase activity"/>
    <property type="evidence" value="ECO:0007669"/>
    <property type="project" value="UniProtKB-EC"/>
</dbReference>
<organism evidence="11 12">
    <name type="scientific">Cognatishimia activa</name>
    <dbReference type="NCBI Taxonomy" id="1715691"/>
    <lineage>
        <taxon>Bacteria</taxon>
        <taxon>Pseudomonadati</taxon>
        <taxon>Pseudomonadota</taxon>
        <taxon>Alphaproteobacteria</taxon>
        <taxon>Rhodobacterales</taxon>
        <taxon>Paracoccaceae</taxon>
        <taxon>Cognatishimia</taxon>
    </lineage>
</organism>
<dbReference type="InterPro" id="IPR011324">
    <property type="entry name" value="Cytotoxic_necrot_fac-like_cat"/>
</dbReference>
<evidence type="ECO:0000256" key="8">
    <source>
        <dbReference type="ARBA" id="ARBA00048968"/>
    </source>
</evidence>
<comment type="similarity">
    <text evidence="2 10">Belongs to the purine nucleoside phosphorylase YfiH/LACC1 family.</text>
</comment>
<evidence type="ECO:0000256" key="9">
    <source>
        <dbReference type="ARBA" id="ARBA00049893"/>
    </source>
</evidence>
<dbReference type="KEGG" id="cact:HZ995_02915"/>
<evidence type="ECO:0000256" key="1">
    <source>
        <dbReference type="ARBA" id="ARBA00000553"/>
    </source>
</evidence>
<dbReference type="PANTHER" id="PTHR30616">
    <property type="entry name" value="UNCHARACTERIZED PROTEIN YFIH"/>
    <property type="match status" value="1"/>
</dbReference>
<evidence type="ECO:0000256" key="6">
    <source>
        <dbReference type="ARBA" id="ARBA00022833"/>
    </source>
</evidence>
<evidence type="ECO:0000256" key="7">
    <source>
        <dbReference type="ARBA" id="ARBA00047989"/>
    </source>
</evidence>